<feature type="compositionally biased region" description="Polar residues" evidence="3">
    <location>
        <begin position="1039"/>
        <end position="1055"/>
    </location>
</feature>
<reference evidence="6" key="1">
    <citation type="journal article" name="BMC Genomics">
        <title>Long-read sequencing and de novo genome assembly of marine medaka (Oryzias melastigma).</title>
        <authorList>
            <person name="Liang P."/>
            <person name="Saqib H.S.A."/>
            <person name="Ni X."/>
            <person name="Shen Y."/>
        </authorList>
    </citation>
    <scope>NUCLEOTIDE SEQUENCE</scope>
    <source>
        <strain evidence="6">Bigg-433</strain>
    </source>
</reference>
<feature type="region of interest" description="Disordered" evidence="3">
    <location>
        <begin position="164"/>
        <end position="183"/>
    </location>
</feature>
<feature type="region of interest" description="Disordered" evidence="3">
    <location>
        <begin position="319"/>
        <end position="343"/>
    </location>
</feature>
<keyword evidence="2" id="KW-0175">Coiled coil</keyword>
<feature type="domain" description="Centromere protein J C-terminal" evidence="4">
    <location>
        <begin position="1214"/>
        <end position="1248"/>
    </location>
</feature>
<dbReference type="GO" id="GO:0015631">
    <property type="term" value="F:tubulin binding"/>
    <property type="evidence" value="ECO:0007669"/>
    <property type="project" value="TreeGrafter"/>
</dbReference>
<feature type="domain" description="Centromere protein J C-terminal" evidence="4">
    <location>
        <begin position="1253"/>
        <end position="1282"/>
    </location>
</feature>
<evidence type="ECO:0000256" key="2">
    <source>
        <dbReference type="SAM" id="Coils"/>
    </source>
</evidence>
<feature type="compositionally biased region" description="Polar residues" evidence="3">
    <location>
        <begin position="555"/>
        <end position="573"/>
    </location>
</feature>
<dbReference type="InterPro" id="IPR026581">
    <property type="entry name" value="TCP10L/CENPJ"/>
</dbReference>
<feature type="region of interest" description="Disordered" evidence="3">
    <location>
        <begin position="555"/>
        <end position="777"/>
    </location>
</feature>
<proteinExistence type="inferred from homology"/>
<feature type="compositionally biased region" description="Basic and acidic residues" evidence="3">
    <location>
        <begin position="408"/>
        <end position="422"/>
    </location>
</feature>
<gene>
    <name evidence="6" type="ORF">FQA47_000143</name>
</gene>
<dbReference type="Pfam" id="PF07202">
    <property type="entry name" value="Tcp10_C"/>
    <property type="match status" value="4"/>
</dbReference>
<accession>A0A834BNM6</accession>
<dbReference type="EMBL" id="WKFB01000888">
    <property type="protein sequence ID" value="KAF6717067.1"/>
    <property type="molecule type" value="Genomic_DNA"/>
</dbReference>
<feature type="compositionally biased region" description="Polar residues" evidence="3">
    <location>
        <begin position="471"/>
        <end position="481"/>
    </location>
</feature>
<evidence type="ECO:0000256" key="3">
    <source>
        <dbReference type="SAM" id="MobiDB-lite"/>
    </source>
</evidence>
<feature type="compositionally biased region" description="Polar residues" evidence="3">
    <location>
        <begin position="238"/>
        <end position="248"/>
    </location>
</feature>
<name>A0A834BNM6_ORYME</name>
<protein>
    <submittedName>
        <fullName evidence="6">Centromere protein J</fullName>
    </submittedName>
</protein>
<feature type="region of interest" description="Disordered" evidence="3">
    <location>
        <begin position="372"/>
        <end position="496"/>
    </location>
</feature>
<feature type="coiled-coil region" evidence="2">
    <location>
        <begin position="791"/>
        <end position="849"/>
    </location>
</feature>
<dbReference type="PANTHER" id="PTHR10331">
    <property type="entry name" value="T COMPLEX PROTEIN 10"/>
    <property type="match status" value="1"/>
</dbReference>
<dbReference type="Pfam" id="PF25779">
    <property type="entry name" value="Tubulin-bind_CPAP"/>
    <property type="match status" value="1"/>
</dbReference>
<feature type="compositionally biased region" description="Low complexity" evidence="3">
    <location>
        <begin position="1016"/>
        <end position="1033"/>
    </location>
</feature>
<feature type="domain" description="CENPJ tubulin-binding region" evidence="5">
    <location>
        <begin position="262"/>
        <end position="319"/>
    </location>
</feature>
<feature type="compositionally biased region" description="Low complexity" evidence="3">
    <location>
        <begin position="984"/>
        <end position="1002"/>
    </location>
</feature>
<feature type="coiled-coil region" evidence="2">
    <location>
        <begin position="884"/>
        <end position="943"/>
    </location>
</feature>
<sequence length="1295" mass="143907">MTSPAGFGFPEPDILTRWTPSSTRAGVILHPSPELAGSLRCVTAKEPGPPMPEDSFASDFAPLSASTDSSLVGADGCDQLILGDVTYRPTNGELSVPTAILKDQFHKLDTMANEDLPIMMKLDQLRKWQQEMQKQLQAHQLEELLCLQEEQQRLLGIVNDPRHLLGESPESTELSEPEWDEETVHYRPDVDSGVGQEQNLSVADGKKQLSRDHEGGMWDSKEKEWRCRVDGRGFSEPQEAQQQRTDSASAEGRSREGDQVWNDRPIRPGIVGQKQTFEELLEEQLRLEEQRLKSARQQQNPAQPKRAFLKRGEGLARFTHNSKASSKKAESAKVQKSELQTRVISRSNSAPAFIHKAFSNSSPRLPVQRKTAVLNKENQERRVCSSPREIRADGKPAWTKVLGTHQRQNTEETLKTEPESRKNRNALHGLKNDKNKAGLSDPAQRSSGPNKQPNPVTKQVGTMEAVGNADSDATTAKSSGSKVEATPLTGKGGGAPLDSFEMSFQEKLQRWECDKQLENMELGEFELLEQAAEELSFSSNSSFVTKVLRMDQQKRQLQTAQGLHQRRLSSTPIKSPPRGEPQKCGSTERDAVSVCISSSSEEKKSSAVDKVGAEDDDGEDSGREDQRELSEGGSDFGEQDVVLFPSSSNPPYDKRSYQEESFRDSEDEEGDSDHSYAGDSTLTEDKDSQQPDVIFNDDDTWSDLEVSAGGKTGDPTEVSPTPRSAANGGKPLMRKVAASKATESDSASETDHPPASQLMTRLFPSLKPKAKNAPDAPPPVLSHCCLILWVSSVQQAQSRQLRERLVELEIEIERFKKENAALTKLRHDHERKQEELRKERLDFDQAKAAELARFEDYKKEENKKLQKERKLFEKYASAARAAPDKKEREEIQSLKEQLNSLQEELKRRESRWTSTHTRLRQQVDSLSEENAALREEIQMLEKLRLSAWKKSSVSAAETKDSPRISESSGSSGTKGVTFASPLDSIGSCSSPPAGGSASGPRGTSKDSSAGIKSSLRRSGGSTSSFSSSSSLTSRKQEGRSSSPASRKQKLPQTLEQSEDSSAETDAVPEQPQSIEPEEADSVQNVITHPDGKIEKVLVGGDRLIVFPNGTRKEVSADGLSAKITFFNGDTKQITADQRVVRPSPCHCFETRGPLHVSALLHIQIYYYAEAQTTHITYPEGLEVLHFPNNQTEKHFPDGRKEITFPDQTVKNLYPDGREESVLTDGTIIRVNTDGIKEIHFNTGQKEVHTADFKRREYPDGTVKTVYNDGRQETRYPTGRVRIKDKEGNVLMDKRT</sequence>
<comment type="caution">
    <text evidence="6">The sequence shown here is derived from an EMBL/GenBank/DDBJ whole genome shotgun (WGS) entry which is preliminary data.</text>
</comment>
<evidence type="ECO:0000313" key="6">
    <source>
        <dbReference type="EMBL" id="KAF6717067.1"/>
    </source>
</evidence>
<feature type="compositionally biased region" description="Basic and acidic residues" evidence="3">
    <location>
        <begin position="620"/>
        <end position="630"/>
    </location>
</feature>
<feature type="domain" description="Centromere protein J C-terminal" evidence="4">
    <location>
        <begin position="1178"/>
        <end position="1206"/>
    </location>
</feature>
<feature type="compositionally biased region" description="Basic and acidic residues" evidence="3">
    <location>
        <begin position="600"/>
        <end position="613"/>
    </location>
</feature>
<evidence type="ECO:0000256" key="1">
    <source>
        <dbReference type="ARBA" id="ARBA00005627"/>
    </source>
</evidence>
<evidence type="ECO:0000259" key="5">
    <source>
        <dbReference type="Pfam" id="PF25779"/>
    </source>
</evidence>
<evidence type="ECO:0000313" key="7">
    <source>
        <dbReference type="Proteomes" id="UP000646548"/>
    </source>
</evidence>
<feature type="region of interest" description="Disordered" evidence="3">
    <location>
        <begin position="948"/>
        <end position="1082"/>
    </location>
</feature>
<dbReference type="Gene3D" id="2.60.450.20">
    <property type="match status" value="1"/>
</dbReference>
<dbReference type="InterPro" id="IPR009852">
    <property type="entry name" value="CENPJ_C_dom"/>
</dbReference>
<dbReference type="GO" id="GO:0060271">
    <property type="term" value="P:cilium assembly"/>
    <property type="evidence" value="ECO:0007669"/>
    <property type="project" value="TreeGrafter"/>
</dbReference>
<feature type="compositionally biased region" description="Polar residues" evidence="3">
    <location>
        <begin position="443"/>
        <end position="460"/>
    </location>
</feature>
<feature type="domain" description="Centromere protein J C-terminal" evidence="4">
    <location>
        <begin position="1085"/>
        <end position="1114"/>
    </location>
</feature>
<dbReference type="Proteomes" id="UP000646548">
    <property type="component" value="Unassembled WGS sequence"/>
</dbReference>
<feature type="compositionally biased region" description="Basic and acidic residues" evidence="3">
    <location>
        <begin position="204"/>
        <end position="233"/>
    </location>
</feature>
<feature type="compositionally biased region" description="Basic and acidic residues" evidence="3">
    <location>
        <begin position="327"/>
        <end position="336"/>
    </location>
</feature>
<dbReference type="GO" id="GO:0005814">
    <property type="term" value="C:centriole"/>
    <property type="evidence" value="ECO:0007669"/>
    <property type="project" value="TreeGrafter"/>
</dbReference>
<feature type="compositionally biased region" description="Basic and acidic residues" evidence="3">
    <location>
        <begin position="652"/>
        <end position="664"/>
    </location>
</feature>
<comment type="similarity">
    <text evidence="1">Belongs to the TCP10 family.</text>
</comment>
<dbReference type="GO" id="GO:0061511">
    <property type="term" value="P:centriole elongation"/>
    <property type="evidence" value="ECO:0007669"/>
    <property type="project" value="TreeGrafter"/>
</dbReference>
<dbReference type="InterPro" id="IPR047002">
    <property type="entry name" value="Tcp10_C_sf"/>
</dbReference>
<evidence type="ECO:0000259" key="4">
    <source>
        <dbReference type="Pfam" id="PF07202"/>
    </source>
</evidence>
<dbReference type="InterPro" id="IPR058029">
    <property type="entry name" value="Tubulin-bd_CENPJ"/>
</dbReference>
<feature type="region of interest" description="Disordered" evidence="3">
    <location>
        <begin position="188"/>
        <end position="275"/>
    </location>
</feature>
<dbReference type="GO" id="GO:0005813">
    <property type="term" value="C:centrosome"/>
    <property type="evidence" value="ECO:0007669"/>
    <property type="project" value="TreeGrafter"/>
</dbReference>
<organism evidence="6 7">
    <name type="scientific">Oryzias melastigma</name>
    <name type="common">Marine medaka</name>
    <dbReference type="NCBI Taxonomy" id="30732"/>
    <lineage>
        <taxon>Eukaryota</taxon>
        <taxon>Metazoa</taxon>
        <taxon>Chordata</taxon>
        <taxon>Craniata</taxon>
        <taxon>Vertebrata</taxon>
        <taxon>Euteleostomi</taxon>
        <taxon>Actinopterygii</taxon>
        <taxon>Neopterygii</taxon>
        <taxon>Teleostei</taxon>
        <taxon>Neoteleostei</taxon>
        <taxon>Acanthomorphata</taxon>
        <taxon>Ovalentaria</taxon>
        <taxon>Atherinomorphae</taxon>
        <taxon>Beloniformes</taxon>
        <taxon>Adrianichthyidae</taxon>
        <taxon>Oryziinae</taxon>
        <taxon>Oryzias</taxon>
    </lineage>
</organism>
<feature type="compositionally biased region" description="Basic and acidic residues" evidence="3">
    <location>
        <begin position="377"/>
        <end position="394"/>
    </location>
</feature>
<dbReference type="PANTHER" id="PTHR10331:SF27">
    <property type="entry name" value="CENTROMERE PROTEIN J"/>
    <property type="match status" value="1"/>
</dbReference>